<comment type="pathway">
    <text evidence="2">Cell wall biogenesis; peptidoglycan biosynthesis.</text>
</comment>
<evidence type="ECO:0000256" key="6">
    <source>
        <dbReference type="ARBA" id="ARBA00022670"/>
    </source>
</evidence>
<dbReference type="RefSeq" id="WP_242939113.1">
    <property type="nucleotide sequence ID" value="NZ_FRAE01000059.1"/>
</dbReference>
<keyword evidence="8" id="KW-0378">Hydrolase</keyword>
<feature type="active site" description="Acyl-ester intermediate" evidence="13">
    <location>
        <position position="64"/>
    </location>
</feature>
<dbReference type="GO" id="GO:0071555">
    <property type="term" value="P:cell wall organization"/>
    <property type="evidence" value="ECO:0007669"/>
    <property type="project" value="UniProtKB-KW"/>
</dbReference>
<dbReference type="GO" id="GO:0006508">
    <property type="term" value="P:proteolysis"/>
    <property type="evidence" value="ECO:0007669"/>
    <property type="project" value="UniProtKB-KW"/>
</dbReference>
<evidence type="ECO:0000256" key="4">
    <source>
        <dbReference type="ARBA" id="ARBA00012448"/>
    </source>
</evidence>
<dbReference type="SMART" id="SM00936">
    <property type="entry name" value="PBP5_C"/>
    <property type="match status" value="1"/>
</dbReference>
<dbReference type="InterPro" id="IPR012907">
    <property type="entry name" value="Peptidase_S11_C"/>
</dbReference>
<dbReference type="PANTHER" id="PTHR21581:SF6">
    <property type="entry name" value="TRAFFICKING PROTEIN PARTICLE COMPLEX SUBUNIT 12"/>
    <property type="match status" value="1"/>
</dbReference>
<gene>
    <name evidence="17" type="ORF">SAMN02744037_02146</name>
</gene>
<feature type="domain" description="Peptidase S11 D-Ala-D-Ala carboxypeptidase A C-terminal" evidence="16">
    <location>
        <begin position="291"/>
        <end position="379"/>
    </location>
</feature>
<evidence type="ECO:0000259" key="16">
    <source>
        <dbReference type="SMART" id="SM00936"/>
    </source>
</evidence>
<evidence type="ECO:0000256" key="11">
    <source>
        <dbReference type="ARBA" id="ARBA00023316"/>
    </source>
</evidence>
<comment type="similarity">
    <text evidence="3 15">Belongs to the peptidase S11 family.</text>
</comment>
<comment type="catalytic activity">
    <reaction evidence="12">
        <text>Preferential cleavage: (Ac)2-L-Lys-D-Ala-|-D-Ala. Also transpeptidation of peptidyl-alanyl moieties that are N-acyl substituents of D-alanine.</text>
        <dbReference type="EC" id="3.4.16.4"/>
    </reaction>
</comment>
<reference evidence="18" key="1">
    <citation type="submission" date="2016-11" db="EMBL/GenBank/DDBJ databases">
        <authorList>
            <person name="Varghese N."/>
            <person name="Submissions S."/>
        </authorList>
    </citation>
    <scope>NUCLEOTIDE SEQUENCE [LARGE SCALE GENOMIC DNA]</scope>
    <source>
        <strain evidence="18">DSM 15518</strain>
    </source>
</reference>
<evidence type="ECO:0000256" key="14">
    <source>
        <dbReference type="PIRSR" id="PIRSR618044-2"/>
    </source>
</evidence>
<evidence type="ECO:0000256" key="12">
    <source>
        <dbReference type="ARBA" id="ARBA00034000"/>
    </source>
</evidence>
<dbReference type="Pfam" id="PF07943">
    <property type="entry name" value="PBP5_C"/>
    <property type="match status" value="1"/>
</dbReference>
<dbReference type="Gene3D" id="2.60.410.10">
    <property type="entry name" value="D-Ala-D-Ala carboxypeptidase, C-terminal domain"/>
    <property type="match status" value="1"/>
</dbReference>
<evidence type="ECO:0000313" key="17">
    <source>
        <dbReference type="EMBL" id="SHK33682.1"/>
    </source>
</evidence>
<dbReference type="Gene3D" id="3.40.710.10">
    <property type="entry name" value="DD-peptidase/beta-lactamase superfamily"/>
    <property type="match status" value="1"/>
</dbReference>
<evidence type="ECO:0000256" key="7">
    <source>
        <dbReference type="ARBA" id="ARBA00022729"/>
    </source>
</evidence>
<evidence type="ECO:0000256" key="9">
    <source>
        <dbReference type="ARBA" id="ARBA00022960"/>
    </source>
</evidence>
<dbReference type="GO" id="GO:0009002">
    <property type="term" value="F:serine-type D-Ala-D-Ala carboxypeptidase activity"/>
    <property type="evidence" value="ECO:0007669"/>
    <property type="project" value="UniProtKB-EC"/>
</dbReference>
<feature type="active site" description="Acyl-ester intermediate" evidence="13">
    <location>
        <position position="61"/>
    </location>
</feature>
<keyword evidence="7" id="KW-0732">Signal</keyword>
<dbReference type="AlphaFoldDB" id="A0A1M6RMK1"/>
<dbReference type="InterPro" id="IPR015956">
    <property type="entry name" value="Peniciliin-bd_prot_C_sf"/>
</dbReference>
<organism evidence="17 18">
    <name type="scientific">Tepidibacter formicigenes DSM 15518</name>
    <dbReference type="NCBI Taxonomy" id="1123349"/>
    <lineage>
        <taxon>Bacteria</taxon>
        <taxon>Bacillati</taxon>
        <taxon>Bacillota</taxon>
        <taxon>Clostridia</taxon>
        <taxon>Peptostreptococcales</taxon>
        <taxon>Peptostreptococcaceae</taxon>
        <taxon>Tepidibacter</taxon>
    </lineage>
</organism>
<evidence type="ECO:0000256" key="3">
    <source>
        <dbReference type="ARBA" id="ARBA00007164"/>
    </source>
</evidence>
<sequence>MKTYSKIIIFFIICNLFSTSVYGEDNIENYVKYAKSVILIDKETGRVLYEKNPDERRPCASLSKMMTFLIALEAIKKNDVSENDIVKISKNAAKTRGSTYRLRANENVKLIDLMKGLMIVSGNDAAVAIAEYIGGDLKSFVDMMNNKAKEIGMNKTLFINPHGLPVYGINGDMKNPKENISCARDLSILAKYLLDNYEEDVLAITSIKTYTNPERNFTRNNTNSLLRVMPQVDGIKTGFTGRAGYCLAFTMNVMGEDNNDFRVIGVLLGASSSKNRTYESKKILQYGENNFVRKRVIKKDDFIGKVYLHGIDKLEISLKAKNDVYIVKGKQEKIKRKIELYDLSCPIKKGDNVGKINYIGENGSVIANVDLVSDSEIKFVPLNILFKIFIKQILNQ</sequence>
<evidence type="ECO:0000256" key="15">
    <source>
        <dbReference type="RuleBase" id="RU004016"/>
    </source>
</evidence>
<dbReference type="InterPro" id="IPR037167">
    <property type="entry name" value="Peptidase_S11_C_sf"/>
</dbReference>
<evidence type="ECO:0000256" key="1">
    <source>
        <dbReference type="ARBA" id="ARBA00003217"/>
    </source>
</evidence>
<keyword evidence="5 17" id="KW-0121">Carboxypeptidase</keyword>
<dbReference type="SUPFAM" id="SSF56601">
    <property type="entry name" value="beta-lactamase/transpeptidase-like"/>
    <property type="match status" value="1"/>
</dbReference>
<comment type="function">
    <text evidence="1">Removes C-terminal D-alanyl residues from sugar-peptide cell wall precursors.</text>
</comment>
<dbReference type="PRINTS" id="PR00725">
    <property type="entry name" value="DADACBPTASE1"/>
</dbReference>
<dbReference type="PANTHER" id="PTHR21581">
    <property type="entry name" value="D-ALANYL-D-ALANINE CARBOXYPEPTIDASE"/>
    <property type="match status" value="1"/>
</dbReference>
<dbReference type="EC" id="3.4.16.4" evidence="4"/>
<dbReference type="Pfam" id="PF00768">
    <property type="entry name" value="Peptidase_S11"/>
    <property type="match status" value="1"/>
</dbReference>
<keyword evidence="18" id="KW-1185">Reference proteome</keyword>
<evidence type="ECO:0000256" key="2">
    <source>
        <dbReference type="ARBA" id="ARBA00004752"/>
    </source>
</evidence>
<dbReference type="GO" id="GO:0009252">
    <property type="term" value="P:peptidoglycan biosynthetic process"/>
    <property type="evidence" value="ECO:0007669"/>
    <property type="project" value="UniProtKB-UniPathway"/>
</dbReference>
<evidence type="ECO:0000256" key="8">
    <source>
        <dbReference type="ARBA" id="ARBA00022801"/>
    </source>
</evidence>
<evidence type="ECO:0000256" key="13">
    <source>
        <dbReference type="PIRSR" id="PIRSR618044-1"/>
    </source>
</evidence>
<evidence type="ECO:0000256" key="10">
    <source>
        <dbReference type="ARBA" id="ARBA00022984"/>
    </source>
</evidence>
<evidence type="ECO:0000256" key="5">
    <source>
        <dbReference type="ARBA" id="ARBA00022645"/>
    </source>
</evidence>
<dbReference type="GO" id="GO:0008360">
    <property type="term" value="P:regulation of cell shape"/>
    <property type="evidence" value="ECO:0007669"/>
    <property type="project" value="UniProtKB-KW"/>
</dbReference>
<dbReference type="InterPro" id="IPR001967">
    <property type="entry name" value="Peptidase_S11_N"/>
</dbReference>
<proteinExistence type="inferred from homology"/>
<dbReference type="InterPro" id="IPR018044">
    <property type="entry name" value="Peptidase_S11"/>
</dbReference>
<keyword evidence="11" id="KW-0961">Cell wall biogenesis/degradation</keyword>
<feature type="binding site" evidence="14">
    <location>
        <position position="236"/>
    </location>
    <ligand>
        <name>substrate</name>
    </ligand>
</feature>
<accession>A0A1M6RMK1</accession>
<keyword evidence="10" id="KW-0573">Peptidoglycan synthesis</keyword>
<dbReference type="STRING" id="1123349.SAMN02744037_02146"/>
<dbReference type="InterPro" id="IPR012338">
    <property type="entry name" value="Beta-lactam/transpept-like"/>
</dbReference>
<protein>
    <recommendedName>
        <fullName evidence="4">serine-type D-Ala-D-Ala carboxypeptidase</fullName>
        <ecNumber evidence="4">3.4.16.4</ecNumber>
    </recommendedName>
</protein>
<feature type="active site" evidence="13">
    <location>
        <position position="121"/>
    </location>
</feature>
<keyword evidence="6" id="KW-0645">Protease</keyword>
<dbReference type="Proteomes" id="UP000242497">
    <property type="component" value="Unassembled WGS sequence"/>
</dbReference>
<dbReference type="EMBL" id="FRAE01000059">
    <property type="protein sequence ID" value="SHK33682.1"/>
    <property type="molecule type" value="Genomic_DNA"/>
</dbReference>
<name>A0A1M6RMK1_9FIRM</name>
<keyword evidence="9" id="KW-0133">Cell shape</keyword>
<dbReference type="SUPFAM" id="SSF69189">
    <property type="entry name" value="Penicillin-binding protein associated domain"/>
    <property type="match status" value="1"/>
</dbReference>
<dbReference type="UniPathway" id="UPA00219"/>
<evidence type="ECO:0000313" key="18">
    <source>
        <dbReference type="Proteomes" id="UP000242497"/>
    </source>
</evidence>